<dbReference type="Proteomes" id="UP000055590">
    <property type="component" value="Chromosome"/>
</dbReference>
<dbReference type="EMBL" id="CP012332">
    <property type="protein sequence ID" value="AKU91432.1"/>
    <property type="molecule type" value="Genomic_DNA"/>
</dbReference>
<keyword evidence="2" id="KW-0479">Metal-binding</keyword>
<dbReference type="GO" id="GO:0046872">
    <property type="term" value="F:metal ion binding"/>
    <property type="evidence" value="ECO:0007669"/>
    <property type="project" value="UniProtKB-KW"/>
</dbReference>
<dbReference type="InterPro" id="IPR051458">
    <property type="entry name" value="Cyt/Met_Dipeptidase"/>
</dbReference>
<evidence type="ECO:0000256" key="2">
    <source>
        <dbReference type="ARBA" id="ARBA00022723"/>
    </source>
</evidence>
<dbReference type="GO" id="GO:0006508">
    <property type="term" value="P:proteolysis"/>
    <property type="evidence" value="ECO:0007669"/>
    <property type="project" value="UniProtKB-KW"/>
</dbReference>
<dbReference type="PATRIC" id="fig|1391653.3.peg.1908"/>
<keyword evidence="1" id="KW-0645">Protease</keyword>
<evidence type="ECO:0000313" key="5">
    <source>
        <dbReference type="EMBL" id="AKU91432.1"/>
    </source>
</evidence>
<sequence length="446" mass="48253">MSRNDVERALAHFEENRPSHLDDLKDLVRIPSVSFDGFDPAEVRRSAEATKKILEKRGFRGVRLLEVPGAHPYVYGEIFVDPAAPTVLLYAHHDVQPAGDLEKWLSAPFEPVERDGRLYGRGTADDKAGVIVHTAAVAAWLQGAGALPLNVKIVVEGEEEIGSGHLAEFLRTHRELLSADAMVLTDTMNFDTGVPSVTTALRGLVAIDVEVRALKTSLHSGMWGGPVPDAAMALSKMLASLVDEKGDIAIPGILEKVRPLDDAEKKSIAGLPITRDEYRGQAGLLEGVELLGEQHPCESNWRRPSLSVNAIQASSRKDARNVLVDTAWAKVGIRIVPDLDPIEVQWALTEALRKAAPWGVEVEITPESAGGPWYTDTNHPAFQAAFRALEKGYGRPALAIGCGGSIPFVEPFARELGGVPALLIGVEDPYTNAHSENESLSLSDFD</sequence>
<protein>
    <submittedName>
        <fullName evidence="5">Acetylornithine deacetylase/Succinyl-diaminopimelate desuccinylase</fullName>
    </submittedName>
</protein>
<dbReference type="Pfam" id="PF01546">
    <property type="entry name" value="Peptidase_M20"/>
    <property type="match status" value="1"/>
</dbReference>
<name>A0A0K1PD54_9BACT</name>
<evidence type="ECO:0000313" key="6">
    <source>
        <dbReference type="Proteomes" id="UP000055590"/>
    </source>
</evidence>
<dbReference type="Gene3D" id="3.30.70.360">
    <property type="match status" value="1"/>
</dbReference>
<reference evidence="5 6" key="1">
    <citation type="submission" date="2015-08" db="EMBL/GenBank/DDBJ databases">
        <authorList>
            <person name="Babu N.S."/>
            <person name="Beckwith C.J."/>
            <person name="Beseler K.G."/>
            <person name="Brison A."/>
            <person name="Carone J.V."/>
            <person name="Caskin T.P."/>
            <person name="Diamond M."/>
            <person name="Durham M.E."/>
            <person name="Foxe J.M."/>
            <person name="Go M."/>
            <person name="Henderson B.A."/>
            <person name="Jones I.B."/>
            <person name="McGettigan J.A."/>
            <person name="Micheletti S.J."/>
            <person name="Nasrallah M.E."/>
            <person name="Ortiz D."/>
            <person name="Piller C.R."/>
            <person name="Privatt S.R."/>
            <person name="Schneider S.L."/>
            <person name="Sharp S."/>
            <person name="Smith T.C."/>
            <person name="Stanton J.D."/>
            <person name="Ullery H.E."/>
            <person name="Wilson R.J."/>
            <person name="Serrano M.G."/>
            <person name="Buck G."/>
            <person name="Lee V."/>
            <person name="Wang Y."/>
            <person name="Carvalho R."/>
            <person name="Voegtly L."/>
            <person name="Shi R."/>
            <person name="Duckworth R."/>
            <person name="Johnson A."/>
            <person name="Loviza R."/>
            <person name="Walstead R."/>
            <person name="Shah Z."/>
            <person name="Kiflezghi M."/>
            <person name="Wade K."/>
            <person name="Ball S.L."/>
            <person name="Bradley K.W."/>
            <person name="Asai D.J."/>
            <person name="Bowman C.A."/>
            <person name="Russell D.A."/>
            <person name="Pope W.H."/>
            <person name="Jacobs-Sera D."/>
            <person name="Hendrix R.W."/>
            <person name="Hatfull G.F."/>
        </authorList>
    </citation>
    <scope>NUCLEOTIDE SEQUENCE [LARGE SCALE GENOMIC DNA]</scope>
    <source>
        <strain evidence="5 6">DSM 27710</strain>
    </source>
</reference>
<evidence type="ECO:0000256" key="1">
    <source>
        <dbReference type="ARBA" id="ARBA00022670"/>
    </source>
</evidence>
<dbReference type="Pfam" id="PF07687">
    <property type="entry name" value="M20_dimer"/>
    <property type="match status" value="1"/>
</dbReference>
<dbReference type="RefSeq" id="WP_050725742.1">
    <property type="nucleotide sequence ID" value="NZ_CP012332.1"/>
</dbReference>
<dbReference type="STRING" id="1391653.AKJ08_1819"/>
<dbReference type="AlphaFoldDB" id="A0A0K1PD54"/>
<dbReference type="PANTHER" id="PTHR43270:SF12">
    <property type="entry name" value="SUCCINYL-DIAMINOPIMELATE DESUCCINYLASE"/>
    <property type="match status" value="1"/>
</dbReference>
<keyword evidence="6" id="KW-1185">Reference proteome</keyword>
<proteinExistence type="predicted"/>
<gene>
    <name evidence="5" type="ORF">AKJ08_1819</name>
</gene>
<keyword evidence="3" id="KW-0378">Hydrolase</keyword>
<dbReference type="InterPro" id="IPR011650">
    <property type="entry name" value="Peptidase_M20_dimer"/>
</dbReference>
<dbReference type="PANTHER" id="PTHR43270">
    <property type="entry name" value="BETA-ALA-HIS DIPEPTIDASE"/>
    <property type="match status" value="1"/>
</dbReference>
<dbReference type="SUPFAM" id="SSF53187">
    <property type="entry name" value="Zn-dependent exopeptidases"/>
    <property type="match status" value="1"/>
</dbReference>
<dbReference type="OrthoDB" id="5443984at2"/>
<dbReference type="NCBIfam" id="NF005914">
    <property type="entry name" value="PRK07907.1"/>
    <property type="match status" value="1"/>
</dbReference>
<organism evidence="5 6">
    <name type="scientific">Vulgatibacter incomptus</name>
    <dbReference type="NCBI Taxonomy" id="1391653"/>
    <lineage>
        <taxon>Bacteria</taxon>
        <taxon>Pseudomonadati</taxon>
        <taxon>Myxococcota</taxon>
        <taxon>Myxococcia</taxon>
        <taxon>Myxococcales</taxon>
        <taxon>Cystobacterineae</taxon>
        <taxon>Vulgatibacteraceae</taxon>
        <taxon>Vulgatibacter</taxon>
    </lineage>
</organism>
<dbReference type="KEGG" id="vin:AKJ08_1819"/>
<evidence type="ECO:0000256" key="3">
    <source>
        <dbReference type="ARBA" id="ARBA00022801"/>
    </source>
</evidence>
<evidence type="ECO:0000259" key="4">
    <source>
        <dbReference type="Pfam" id="PF07687"/>
    </source>
</evidence>
<accession>A0A0K1PD54</accession>
<dbReference type="Gene3D" id="3.40.630.10">
    <property type="entry name" value="Zn peptidases"/>
    <property type="match status" value="1"/>
</dbReference>
<dbReference type="GO" id="GO:0008233">
    <property type="term" value="F:peptidase activity"/>
    <property type="evidence" value="ECO:0007669"/>
    <property type="project" value="UniProtKB-KW"/>
</dbReference>
<feature type="domain" description="Peptidase M20 dimerisation" evidence="4">
    <location>
        <begin position="202"/>
        <end position="359"/>
    </location>
</feature>
<dbReference type="InterPro" id="IPR002933">
    <property type="entry name" value="Peptidase_M20"/>
</dbReference>